<evidence type="ECO:0000313" key="6">
    <source>
        <dbReference type="EMBL" id="KXJ96202.1"/>
    </source>
</evidence>
<evidence type="ECO:0000256" key="3">
    <source>
        <dbReference type="ARBA" id="ARBA00023002"/>
    </source>
</evidence>
<gene>
    <name evidence="6" type="ORF">Micbo1qcDRAFT_201518</name>
</gene>
<dbReference type="PANTHER" id="PTHR24321:SF8">
    <property type="entry name" value="ESTRADIOL 17-BETA-DEHYDROGENASE 8-RELATED"/>
    <property type="match status" value="1"/>
</dbReference>
<dbReference type="InterPro" id="IPR036291">
    <property type="entry name" value="NAD(P)-bd_dom_sf"/>
</dbReference>
<dbReference type="Gene3D" id="3.40.50.720">
    <property type="entry name" value="NAD(P)-binding Rossmann-like Domain"/>
    <property type="match status" value="1"/>
</dbReference>
<keyword evidence="3" id="KW-0560">Oxidoreductase</keyword>
<dbReference type="OrthoDB" id="1669814at2759"/>
<evidence type="ECO:0000259" key="5">
    <source>
        <dbReference type="SMART" id="SM00822"/>
    </source>
</evidence>
<evidence type="ECO:0000256" key="2">
    <source>
        <dbReference type="ARBA" id="ARBA00022857"/>
    </source>
</evidence>
<dbReference type="FunFam" id="3.40.50.720:FF:000084">
    <property type="entry name" value="Short-chain dehydrogenase reductase"/>
    <property type="match status" value="1"/>
</dbReference>
<protein>
    <submittedName>
        <fullName evidence="6">BcABA4</fullName>
    </submittedName>
</protein>
<feature type="domain" description="Ketoreductase" evidence="5">
    <location>
        <begin position="9"/>
        <end position="197"/>
    </location>
</feature>
<dbReference type="STRING" id="196109.A0A136JGD3"/>
<dbReference type="AlphaFoldDB" id="A0A136JGD3"/>
<dbReference type="InParanoid" id="A0A136JGD3"/>
<dbReference type="InterPro" id="IPR020904">
    <property type="entry name" value="Sc_DH/Rdtase_CS"/>
</dbReference>
<proteinExistence type="inferred from homology"/>
<organism evidence="6 7">
    <name type="scientific">Microdochium bolleyi</name>
    <dbReference type="NCBI Taxonomy" id="196109"/>
    <lineage>
        <taxon>Eukaryota</taxon>
        <taxon>Fungi</taxon>
        <taxon>Dikarya</taxon>
        <taxon>Ascomycota</taxon>
        <taxon>Pezizomycotina</taxon>
        <taxon>Sordariomycetes</taxon>
        <taxon>Xylariomycetidae</taxon>
        <taxon>Xylariales</taxon>
        <taxon>Microdochiaceae</taxon>
        <taxon>Microdochium</taxon>
    </lineage>
</organism>
<dbReference type="Pfam" id="PF13561">
    <property type="entry name" value="adh_short_C2"/>
    <property type="match status" value="1"/>
</dbReference>
<dbReference type="PROSITE" id="PS00061">
    <property type="entry name" value="ADH_SHORT"/>
    <property type="match status" value="1"/>
</dbReference>
<keyword evidence="2" id="KW-0521">NADP</keyword>
<dbReference type="InterPro" id="IPR002347">
    <property type="entry name" value="SDR_fam"/>
</dbReference>
<reference evidence="7" key="1">
    <citation type="submission" date="2016-02" db="EMBL/GenBank/DDBJ databases">
        <title>Draft genome sequence of Microdochium bolleyi, a fungal endophyte of beachgrass.</title>
        <authorList>
            <consortium name="DOE Joint Genome Institute"/>
            <person name="David A.S."/>
            <person name="May G."/>
            <person name="Haridas S."/>
            <person name="Lim J."/>
            <person name="Wang M."/>
            <person name="Labutti K."/>
            <person name="Lipzen A."/>
            <person name="Barry K."/>
            <person name="Grigoriev I.V."/>
        </authorList>
    </citation>
    <scope>NUCLEOTIDE SEQUENCE [LARGE SCALE GENOMIC DNA]</scope>
    <source>
        <strain evidence="7">J235TASD1</strain>
    </source>
</reference>
<dbReference type="SMART" id="SM00822">
    <property type="entry name" value="PKS_KR"/>
    <property type="match status" value="1"/>
</dbReference>
<dbReference type="GO" id="GO:0016491">
    <property type="term" value="F:oxidoreductase activity"/>
    <property type="evidence" value="ECO:0007669"/>
    <property type="project" value="UniProtKB-KW"/>
</dbReference>
<sequence>MSDKKFAGKVIALTGGASGIGLATAKLLAEQGARVSIADVQTAALDSAKATIQQNTSGAEVLIATVDVRDYSQVEAWITSTVEKFGQLNGAANLAGVFSKTWSLKPIQELSFEDWEFVLGVNLTGVMHSMRAEMRVMADHGAVVNASSIAGTTGRPNNSDYAASKHGVIGLTRSVAKEAGTRGIRVNCICPGFIKTPMLADAKQRAGTSGQASSQLTQVALGREAEPEEVAKLVCFLLSDDASYVSGADIAVDGGWNC</sequence>
<dbReference type="EMBL" id="KQ964246">
    <property type="protein sequence ID" value="KXJ96202.1"/>
    <property type="molecule type" value="Genomic_DNA"/>
</dbReference>
<keyword evidence="7" id="KW-1185">Reference proteome</keyword>
<accession>A0A136JGD3</accession>
<dbReference type="Proteomes" id="UP000070501">
    <property type="component" value="Unassembled WGS sequence"/>
</dbReference>
<name>A0A136JGD3_9PEZI</name>
<evidence type="ECO:0000256" key="1">
    <source>
        <dbReference type="ARBA" id="ARBA00006484"/>
    </source>
</evidence>
<comment type="similarity">
    <text evidence="1">Belongs to the short-chain dehydrogenases/reductases (SDR) family.</text>
</comment>
<evidence type="ECO:0000256" key="4">
    <source>
        <dbReference type="ARBA" id="ARBA00023027"/>
    </source>
</evidence>
<dbReference type="InterPro" id="IPR057326">
    <property type="entry name" value="KR_dom"/>
</dbReference>
<dbReference type="PRINTS" id="PR00081">
    <property type="entry name" value="GDHRDH"/>
</dbReference>
<dbReference type="SUPFAM" id="SSF51735">
    <property type="entry name" value="NAD(P)-binding Rossmann-fold domains"/>
    <property type="match status" value="1"/>
</dbReference>
<dbReference type="PANTHER" id="PTHR24321">
    <property type="entry name" value="DEHYDROGENASES, SHORT CHAIN"/>
    <property type="match status" value="1"/>
</dbReference>
<dbReference type="PRINTS" id="PR00080">
    <property type="entry name" value="SDRFAMILY"/>
</dbReference>
<keyword evidence="4" id="KW-0520">NAD</keyword>
<evidence type="ECO:0000313" key="7">
    <source>
        <dbReference type="Proteomes" id="UP000070501"/>
    </source>
</evidence>